<evidence type="ECO:0000313" key="3">
    <source>
        <dbReference type="Proteomes" id="UP000799767"/>
    </source>
</evidence>
<sequence length="241" mass="27902">MDATTFSQQERCRILELPAELRVAIYEHAFPPKTVHVWVDKNVYRWRSYIKKSAVALLATCRQIAAEATPVVHDNTTVHFSICDEFERLLSRYHRFSPLETFDTRSFNHVRKVHLSLHTLADPIYDLLLDHIRGLLARLSFCVDIRSIEVHFEFWTNITDANLFAIYDTLSDIQFSRPVEIGTPAAGSWTVLYTTKCFTSCLRQIRDDVHAKREGLPLWMQNDHVGAFVGPRDLIISSQIR</sequence>
<dbReference type="EMBL" id="MU001642">
    <property type="protein sequence ID" value="KAF2479307.1"/>
    <property type="molecule type" value="Genomic_DNA"/>
</dbReference>
<name>A0A6A6PJ65_9PEZI</name>
<dbReference type="OrthoDB" id="5314997at2759"/>
<dbReference type="PANTHER" id="PTHR38790">
    <property type="entry name" value="2EXR DOMAIN-CONTAINING PROTEIN-RELATED"/>
    <property type="match status" value="1"/>
</dbReference>
<dbReference type="RefSeq" id="XP_033585877.1">
    <property type="nucleotide sequence ID" value="XM_033738479.1"/>
</dbReference>
<reference evidence="2" key="1">
    <citation type="journal article" date="2020" name="Stud. Mycol.">
        <title>101 Dothideomycetes genomes: a test case for predicting lifestyles and emergence of pathogens.</title>
        <authorList>
            <person name="Haridas S."/>
            <person name="Albert R."/>
            <person name="Binder M."/>
            <person name="Bloem J."/>
            <person name="Labutti K."/>
            <person name="Salamov A."/>
            <person name="Andreopoulos B."/>
            <person name="Baker S."/>
            <person name="Barry K."/>
            <person name="Bills G."/>
            <person name="Bluhm B."/>
            <person name="Cannon C."/>
            <person name="Castanera R."/>
            <person name="Culley D."/>
            <person name="Daum C."/>
            <person name="Ezra D."/>
            <person name="Gonzalez J."/>
            <person name="Henrissat B."/>
            <person name="Kuo A."/>
            <person name="Liang C."/>
            <person name="Lipzen A."/>
            <person name="Lutzoni F."/>
            <person name="Magnuson J."/>
            <person name="Mondo S."/>
            <person name="Nolan M."/>
            <person name="Ohm R."/>
            <person name="Pangilinan J."/>
            <person name="Park H.-J."/>
            <person name="Ramirez L."/>
            <person name="Alfaro M."/>
            <person name="Sun H."/>
            <person name="Tritt A."/>
            <person name="Yoshinaga Y."/>
            <person name="Zwiers L.-H."/>
            <person name="Turgeon B."/>
            <person name="Goodwin S."/>
            <person name="Spatafora J."/>
            <person name="Crous P."/>
            <person name="Grigoriev I."/>
        </authorList>
    </citation>
    <scope>NUCLEOTIDE SEQUENCE</scope>
    <source>
        <strain evidence="2">CBS 113389</strain>
    </source>
</reference>
<gene>
    <name evidence="2" type="ORF">BDY17DRAFT_54000</name>
</gene>
<dbReference type="GeneID" id="54479481"/>
<accession>A0A6A6PJ65</accession>
<dbReference type="Proteomes" id="UP000799767">
    <property type="component" value="Unassembled WGS sequence"/>
</dbReference>
<protein>
    <recommendedName>
        <fullName evidence="1">2EXR domain-containing protein</fullName>
    </recommendedName>
</protein>
<organism evidence="2 3">
    <name type="scientific">Neohortaea acidophila</name>
    <dbReference type="NCBI Taxonomy" id="245834"/>
    <lineage>
        <taxon>Eukaryota</taxon>
        <taxon>Fungi</taxon>
        <taxon>Dikarya</taxon>
        <taxon>Ascomycota</taxon>
        <taxon>Pezizomycotina</taxon>
        <taxon>Dothideomycetes</taxon>
        <taxon>Dothideomycetidae</taxon>
        <taxon>Mycosphaerellales</taxon>
        <taxon>Teratosphaeriaceae</taxon>
        <taxon>Neohortaea</taxon>
    </lineage>
</organism>
<feature type="domain" description="2EXR" evidence="1">
    <location>
        <begin position="16"/>
        <end position="80"/>
    </location>
</feature>
<keyword evidence="3" id="KW-1185">Reference proteome</keyword>
<dbReference type="AlphaFoldDB" id="A0A6A6PJ65"/>
<dbReference type="InterPro" id="IPR045518">
    <property type="entry name" value="2EXR"/>
</dbReference>
<evidence type="ECO:0000313" key="2">
    <source>
        <dbReference type="EMBL" id="KAF2479307.1"/>
    </source>
</evidence>
<evidence type="ECO:0000259" key="1">
    <source>
        <dbReference type="Pfam" id="PF20150"/>
    </source>
</evidence>
<proteinExistence type="predicted"/>
<dbReference type="Pfam" id="PF20150">
    <property type="entry name" value="2EXR"/>
    <property type="match status" value="1"/>
</dbReference>